<evidence type="ECO:0000313" key="2">
    <source>
        <dbReference type="EMBL" id="GAA0718687.1"/>
    </source>
</evidence>
<accession>A0ABN1IQ12</accession>
<sequence>MDLQILWYVLAAVLIVLGIVGAILPALPGVPMVFCGMLLAAWADGFAHVGAFTLIVLGVLTVLALVVDFMAGILGAKRVGASRPAVIGAALGTLIGIFFGLPGLLLGPFIGALLGELGAGGTLGKATGVGIGAWLGFLVGTVFKLGVCFAMLGVFAFAFVVG</sequence>
<organism evidence="2 3">
    <name type="scientific">Dokdonella soli</name>
    <dbReference type="NCBI Taxonomy" id="529810"/>
    <lineage>
        <taxon>Bacteria</taxon>
        <taxon>Pseudomonadati</taxon>
        <taxon>Pseudomonadota</taxon>
        <taxon>Gammaproteobacteria</taxon>
        <taxon>Lysobacterales</taxon>
        <taxon>Rhodanobacteraceae</taxon>
        <taxon>Dokdonella</taxon>
    </lineage>
</organism>
<gene>
    <name evidence="2" type="ORF">GCM10009105_26500</name>
</gene>
<dbReference type="PANTHER" id="PTHR39165:SF1">
    <property type="entry name" value="DUF456 DOMAIN-CONTAINING PROTEIN"/>
    <property type="match status" value="1"/>
</dbReference>
<protein>
    <submittedName>
        <fullName evidence="2">DUF456 domain-containing protein</fullName>
    </submittedName>
</protein>
<dbReference type="PANTHER" id="PTHR39165">
    <property type="entry name" value="IG HYPOTHETICAL 17883"/>
    <property type="match status" value="1"/>
</dbReference>
<proteinExistence type="predicted"/>
<dbReference type="InterPro" id="IPR007403">
    <property type="entry name" value="DUF456"/>
</dbReference>
<evidence type="ECO:0000313" key="3">
    <source>
        <dbReference type="Proteomes" id="UP001501523"/>
    </source>
</evidence>
<keyword evidence="1" id="KW-1133">Transmembrane helix</keyword>
<feature type="transmembrane region" description="Helical" evidence="1">
    <location>
        <begin position="134"/>
        <end position="161"/>
    </location>
</feature>
<reference evidence="2 3" key="1">
    <citation type="journal article" date="2019" name="Int. J. Syst. Evol. Microbiol.">
        <title>The Global Catalogue of Microorganisms (GCM) 10K type strain sequencing project: providing services to taxonomists for standard genome sequencing and annotation.</title>
        <authorList>
            <consortium name="The Broad Institute Genomics Platform"/>
            <consortium name="The Broad Institute Genome Sequencing Center for Infectious Disease"/>
            <person name="Wu L."/>
            <person name="Ma J."/>
        </authorList>
    </citation>
    <scope>NUCLEOTIDE SEQUENCE [LARGE SCALE GENOMIC DNA]</scope>
    <source>
        <strain evidence="2 3">JCM 15421</strain>
    </source>
</reference>
<keyword evidence="1" id="KW-0812">Transmembrane</keyword>
<dbReference type="RefSeq" id="WP_343791909.1">
    <property type="nucleotide sequence ID" value="NZ_BAAAEU010000023.1"/>
</dbReference>
<feature type="transmembrane region" description="Helical" evidence="1">
    <location>
        <begin position="86"/>
        <end position="114"/>
    </location>
</feature>
<feature type="transmembrane region" description="Helical" evidence="1">
    <location>
        <begin position="5"/>
        <end position="27"/>
    </location>
</feature>
<keyword evidence="1" id="KW-0472">Membrane</keyword>
<name>A0ABN1IQ12_9GAMM</name>
<dbReference type="EMBL" id="BAAAEU010000023">
    <property type="protein sequence ID" value="GAA0718687.1"/>
    <property type="molecule type" value="Genomic_DNA"/>
</dbReference>
<feature type="transmembrane region" description="Helical" evidence="1">
    <location>
        <begin position="47"/>
        <end position="74"/>
    </location>
</feature>
<keyword evidence="3" id="KW-1185">Reference proteome</keyword>
<evidence type="ECO:0000256" key="1">
    <source>
        <dbReference type="SAM" id="Phobius"/>
    </source>
</evidence>
<dbReference type="Proteomes" id="UP001501523">
    <property type="component" value="Unassembled WGS sequence"/>
</dbReference>
<comment type="caution">
    <text evidence="2">The sequence shown here is derived from an EMBL/GenBank/DDBJ whole genome shotgun (WGS) entry which is preliminary data.</text>
</comment>
<dbReference type="Pfam" id="PF04306">
    <property type="entry name" value="DUF456"/>
    <property type="match status" value="1"/>
</dbReference>